<evidence type="ECO:0000313" key="2">
    <source>
        <dbReference type="Proteomes" id="UP001180754"/>
    </source>
</evidence>
<reference evidence="1" key="1">
    <citation type="submission" date="2024-05" db="EMBL/GenBank/DDBJ databases">
        <title>30 novel species of actinomycetes from the DSMZ collection.</title>
        <authorList>
            <person name="Nouioui I."/>
        </authorList>
    </citation>
    <scope>NUCLEOTIDE SEQUENCE</scope>
    <source>
        <strain evidence="1">DSM 41529</strain>
    </source>
</reference>
<name>A0ABU2XYE0_9ACTN</name>
<proteinExistence type="predicted"/>
<comment type="caution">
    <text evidence="1">The sequence shown here is derived from an EMBL/GenBank/DDBJ whole genome shotgun (WGS) entry which is preliminary data.</text>
</comment>
<protein>
    <submittedName>
        <fullName evidence="1">DUF6049 family protein</fullName>
    </submittedName>
</protein>
<feature type="non-terminal residue" evidence="1">
    <location>
        <position position="154"/>
    </location>
</feature>
<accession>A0ABU2XYE0</accession>
<organism evidence="1 2">
    <name type="scientific">Streptomyces lonegramiae</name>
    <dbReference type="NCBI Taxonomy" id="3075524"/>
    <lineage>
        <taxon>Bacteria</taxon>
        <taxon>Bacillati</taxon>
        <taxon>Actinomycetota</taxon>
        <taxon>Actinomycetes</taxon>
        <taxon>Kitasatosporales</taxon>
        <taxon>Streptomycetaceae</taxon>
        <taxon>Streptomyces</taxon>
    </lineage>
</organism>
<gene>
    <name evidence="1" type="ORF">RND15_51165</name>
</gene>
<dbReference type="Proteomes" id="UP001180754">
    <property type="component" value="Unassembled WGS sequence"/>
</dbReference>
<dbReference type="EMBL" id="JAVRFD010000604">
    <property type="protein sequence ID" value="MDT0550939.1"/>
    <property type="molecule type" value="Genomic_DNA"/>
</dbReference>
<sequence>TYTPSAARPIGGGTTAVVADARLSTEFQGDLTSASASTLAVQEFLAQSLSLNGQTDTARSVVVAPQRMPTASQAQAMAQALTALQSGNWSTSQELTAAAKAKPTPGATTRIPSASAYPAALRKQQLPRSAFQQITATEAKLDSFQVILSDRSRV</sequence>
<keyword evidence="2" id="KW-1185">Reference proteome</keyword>
<feature type="non-terminal residue" evidence="1">
    <location>
        <position position="1"/>
    </location>
</feature>
<evidence type="ECO:0000313" key="1">
    <source>
        <dbReference type="EMBL" id="MDT0550939.1"/>
    </source>
</evidence>